<proteinExistence type="inferred from homology"/>
<evidence type="ECO:0000256" key="5">
    <source>
        <dbReference type="RuleBase" id="RU003682"/>
    </source>
</evidence>
<dbReference type="Proteomes" id="UP000288805">
    <property type="component" value="Unassembled WGS sequence"/>
</dbReference>
<dbReference type="GO" id="GO:0046872">
    <property type="term" value="F:metal ion binding"/>
    <property type="evidence" value="ECO:0007669"/>
    <property type="project" value="UniProtKB-KW"/>
</dbReference>
<dbReference type="FunFam" id="2.60.120.330:FF:000006">
    <property type="entry name" value="2-oxoglutarate-Fe(II) type oxidoreductase hxnY"/>
    <property type="match status" value="1"/>
</dbReference>
<dbReference type="AlphaFoldDB" id="A0A438DSB1"/>
<gene>
    <name evidence="7" type="primary">encD_0</name>
    <name evidence="7" type="ORF">CK203_071192</name>
</gene>
<evidence type="ECO:0000256" key="4">
    <source>
        <dbReference type="ARBA" id="ARBA00023004"/>
    </source>
</evidence>
<dbReference type="SUPFAM" id="SSF51197">
    <property type="entry name" value="Clavaminate synthase-like"/>
    <property type="match status" value="1"/>
</dbReference>
<protein>
    <submittedName>
        <fullName evidence="7">2-oxoglutarate-Fe(II) type oxidoreductase</fullName>
    </submittedName>
</protein>
<name>A0A438DSB1_VITVI</name>
<accession>A0A438DSB1</accession>
<dbReference type="Gene3D" id="2.60.120.330">
    <property type="entry name" value="B-lactam Antibiotic, Isopenicillin N Synthase, Chain"/>
    <property type="match status" value="1"/>
</dbReference>
<dbReference type="PROSITE" id="PS51471">
    <property type="entry name" value="FE2OG_OXY"/>
    <property type="match status" value="1"/>
</dbReference>
<dbReference type="InterPro" id="IPR026992">
    <property type="entry name" value="DIOX_N"/>
</dbReference>
<dbReference type="PANTHER" id="PTHR10209:SF867">
    <property type="entry name" value="2-OXOGLUTARATE (2OG) AND FE(II)-DEPENDENT OXYGENASE SUPERFAMILY PROTEIN"/>
    <property type="match status" value="1"/>
</dbReference>
<comment type="similarity">
    <text evidence="1 5">Belongs to the iron/ascorbate-dependent oxidoreductase family.</text>
</comment>
<reference evidence="7 8" key="1">
    <citation type="journal article" date="2018" name="PLoS Genet.">
        <title>Population sequencing reveals clonal diversity and ancestral inbreeding in the grapevine cultivar Chardonnay.</title>
        <authorList>
            <person name="Roach M.J."/>
            <person name="Johnson D.L."/>
            <person name="Bohlmann J."/>
            <person name="van Vuuren H.J."/>
            <person name="Jones S.J."/>
            <person name="Pretorius I.S."/>
            <person name="Schmidt S.A."/>
            <person name="Borneman A.R."/>
        </authorList>
    </citation>
    <scope>NUCLEOTIDE SEQUENCE [LARGE SCALE GENOMIC DNA]</scope>
    <source>
        <strain evidence="8">cv. Chardonnay</strain>
        <tissue evidence="7">Leaf</tissue>
    </source>
</reference>
<feature type="domain" description="Fe2OG dioxygenase" evidence="6">
    <location>
        <begin position="225"/>
        <end position="337"/>
    </location>
</feature>
<dbReference type="Pfam" id="PF14226">
    <property type="entry name" value="DIOX_N"/>
    <property type="match status" value="1"/>
</dbReference>
<dbReference type="GO" id="GO:0051213">
    <property type="term" value="F:dioxygenase activity"/>
    <property type="evidence" value="ECO:0007669"/>
    <property type="project" value="UniProtKB-ARBA"/>
</dbReference>
<organism evidence="7 8">
    <name type="scientific">Vitis vinifera</name>
    <name type="common">Grape</name>
    <dbReference type="NCBI Taxonomy" id="29760"/>
    <lineage>
        <taxon>Eukaryota</taxon>
        <taxon>Viridiplantae</taxon>
        <taxon>Streptophyta</taxon>
        <taxon>Embryophyta</taxon>
        <taxon>Tracheophyta</taxon>
        <taxon>Spermatophyta</taxon>
        <taxon>Magnoliopsida</taxon>
        <taxon>eudicotyledons</taxon>
        <taxon>Gunneridae</taxon>
        <taxon>Pentapetalae</taxon>
        <taxon>rosids</taxon>
        <taxon>Vitales</taxon>
        <taxon>Vitaceae</taxon>
        <taxon>Viteae</taxon>
        <taxon>Vitis</taxon>
    </lineage>
</organism>
<dbReference type="InterPro" id="IPR005123">
    <property type="entry name" value="Oxoglu/Fe-dep_dioxygenase_dom"/>
</dbReference>
<dbReference type="PRINTS" id="PR00682">
    <property type="entry name" value="IPNSYNTHASE"/>
</dbReference>
<dbReference type="InterPro" id="IPR027443">
    <property type="entry name" value="IPNS-like_sf"/>
</dbReference>
<comment type="caution">
    <text evidence="7">The sequence shown here is derived from an EMBL/GenBank/DDBJ whole genome shotgun (WGS) entry which is preliminary data.</text>
</comment>
<dbReference type="Pfam" id="PF03171">
    <property type="entry name" value="2OG-FeII_Oxy"/>
    <property type="match status" value="1"/>
</dbReference>
<sequence>MEFQNLGLEMLFIWQAKTYFSQFKIRGSRKSEFVLREMENRGQSFSVLNCIDLSSPDIHKSVSLLKQACLDSGFFYVINHGISQEFMDEVFAQSKRFFTLPLSEKMKHLRNEKHRGYTPVLDEVLDPEIKVPVNGSEGDYKEGYYIGVEVPEHDPKSEKPFYGQMSGLLQIFFHCRVDRLPEWRQTMEKFHQEALEVAKAVARIIALALDLERDFFDKPEMLGDPIATLRLLHYEGGNQIEGQISDPLKGIYGAGAHSDYGLITLLATDDVLGLQICKDKDARPQTWEYVAPLKGAFIVNLGDMLERWSNCIFKSTLHRVLVHGPERYSVRPLAIVGMVAVEALFGNSVDNGAKSAFHAQIAYFVEPSHDCLVECLPTCKSDKNPPKFPPVKCGTYLTQRYKDTHADLNLYTKHQA</sequence>
<evidence type="ECO:0000256" key="2">
    <source>
        <dbReference type="ARBA" id="ARBA00022723"/>
    </source>
</evidence>
<keyword evidence="3 5" id="KW-0560">Oxidoreductase</keyword>
<dbReference type="PANTHER" id="PTHR10209">
    <property type="entry name" value="OXIDOREDUCTASE, 2OG-FE II OXYGENASE FAMILY PROTEIN"/>
    <property type="match status" value="1"/>
</dbReference>
<evidence type="ECO:0000259" key="6">
    <source>
        <dbReference type="PROSITE" id="PS51471"/>
    </source>
</evidence>
<evidence type="ECO:0000256" key="3">
    <source>
        <dbReference type="ARBA" id="ARBA00023002"/>
    </source>
</evidence>
<dbReference type="InterPro" id="IPR044861">
    <property type="entry name" value="IPNS-like_FE2OG_OXY"/>
</dbReference>
<dbReference type="EMBL" id="QGNW01001508">
    <property type="protein sequence ID" value="RVW38351.1"/>
    <property type="molecule type" value="Genomic_DNA"/>
</dbReference>
<evidence type="ECO:0000313" key="7">
    <source>
        <dbReference type="EMBL" id="RVW38351.1"/>
    </source>
</evidence>
<keyword evidence="4 5" id="KW-0408">Iron</keyword>
<evidence type="ECO:0000256" key="1">
    <source>
        <dbReference type="ARBA" id="ARBA00008056"/>
    </source>
</evidence>
<keyword evidence="2 5" id="KW-0479">Metal-binding</keyword>
<evidence type="ECO:0000313" key="8">
    <source>
        <dbReference type="Proteomes" id="UP000288805"/>
    </source>
</evidence>